<dbReference type="OrthoDB" id="6437023at2759"/>
<protein>
    <submittedName>
        <fullName evidence="1">Uncharacterized protein</fullName>
    </submittedName>
</protein>
<dbReference type="Proteomes" id="UP000499080">
    <property type="component" value="Unassembled WGS sequence"/>
</dbReference>
<proteinExistence type="predicted"/>
<gene>
    <name evidence="1" type="ORF">AVEN_183223_1</name>
</gene>
<name>A0A4Y2KS24_ARAVE</name>
<comment type="caution">
    <text evidence="1">The sequence shown here is derived from an EMBL/GenBank/DDBJ whole genome shotgun (WGS) entry which is preliminary data.</text>
</comment>
<evidence type="ECO:0000313" key="1">
    <source>
        <dbReference type="EMBL" id="GBN04959.1"/>
    </source>
</evidence>
<sequence length="101" mass="11129">MGSPHLGDLLVEVASSKQAQQILKIHALSTIPVSVKSHETLNTCKGVITCGRLLNLPNEEIAQELSGQGIKDVRRINIRRDGAPQVHIFFRCDEIHDPEVP</sequence>
<organism evidence="1 2">
    <name type="scientific">Araneus ventricosus</name>
    <name type="common">Orbweaver spider</name>
    <name type="synonym">Epeira ventricosa</name>
    <dbReference type="NCBI Taxonomy" id="182803"/>
    <lineage>
        <taxon>Eukaryota</taxon>
        <taxon>Metazoa</taxon>
        <taxon>Ecdysozoa</taxon>
        <taxon>Arthropoda</taxon>
        <taxon>Chelicerata</taxon>
        <taxon>Arachnida</taxon>
        <taxon>Araneae</taxon>
        <taxon>Araneomorphae</taxon>
        <taxon>Entelegynae</taxon>
        <taxon>Araneoidea</taxon>
        <taxon>Araneidae</taxon>
        <taxon>Araneus</taxon>
    </lineage>
</organism>
<accession>A0A4Y2KS24</accession>
<evidence type="ECO:0000313" key="2">
    <source>
        <dbReference type="Proteomes" id="UP000499080"/>
    </source>
</evidence>
<dbReference type="EMBL" id="BGPR01004927">
    <property type="protein sequence ID" value="GBN04959.1"/>
    <property type="molecule type" value="Genomic_DNA"/>
</dbReference>
<keyword evidence="2" id="KW-1185">Reference proteome</keyword>
<dbReference type="AlphaFoldDB" id="A0A4Y2KS24"/>
<reference evidence="1 2" key="1">
    <citation type="journal article" date="2019" name="Sci. Rep.">
        <title>Orb-weaving spider Araneus ventricosus genome elucidates the spidroin gene catalogue.</title>
        <authorList>
            <person name="Kono N."/>
            <person name="Nakamura H."/>
            <person name="Ohtoshi R."/>
            <person name="Moran D.A.P."/>
            <person name="Shinohara A."/>
            <person name="Yoshida Y."/>
            <person name="Fujiwara M."/>
            <person name="Mori M."/>
            <person name="Tomita M."/>
            <person name="Arakawa K."/>
        </authorList>
    </citation>
    <scope>NUCLEOTIDE SEQUENCE [LARGE SCALE GENOMIC DNA]</scope>
</reference>